<dbReference type="SUPFAM" id="SSF51182">
    <property type="entry name" value="RmlC-like cupins"/>
    <property type="match status" value="1"/>
</dbReference>
<dbReference type="PROSITE" id="PS51257">
    <property type="entry name" value="PROKAR_LIPOPROTEIN"/>
    <property type="match status" value="1"/>
</dbReference>
<protein>
    <recommendedName>
        <fullName evidence="4">Cupin 2 conserved barrel domain-containing protein</fullName>
    </recommendedName>
</protein>
<feature type="chain" id="PRO_5002510616" description="Cupin 2 conserved barrel domain-containing protein" evidence="1">
    <location>
        <begin position="23"/>
        <end position="126"/>
    </location>
</feature>
<sequence>MKQLIFVVVLGYTLLGCPALTAANADNVAHAQHAHIASPKHYSLLLENDDVYVLKMTLKPGEQDNWHKHNAETVYFENGGKATISAGKNKMTMEIPDGYVMWHDSWEHQVKNIGDTTITAIIVERK</sequence>
<dbReference type="InterPro" id="IPR014710">
    <property type="entry name" value="RmlC-like_jellyroll"/>
</dbReference>
<evidence type="ECO:0000313" key="3">
    <source>
        <dbReference type="Proteomes" id="UP000034071"/>
    </source>
</evidence>
<accession>A0A0F6TQK0</accession>
<evidence type="ECO:0000313" key="2">
    <source>
        <dbReference type="EMBL" id="AKE52049.1"/>
    </source>
</evidence>
<feature type="signal peptide" evidence="1">
    <location>
        <begin position="1"/>
        <end position="22"/>
    </location>
</feature>
<dbReference type="KEGG" id="kge:TQ33_1089"/>
<reference evidence="2 3" key="1">
    <citation type="submission" date="2015-02" db="EMBL/GenBank/DDBJ databases">
        <title>Complete genome sequence of Kangiella geojedonensis strain YCS-5T.</title>
        <authorList>
            <person name="Kim K.M."/>
        </authorList>
    </citation>
    <scope>NUCLEOTIDE SEQUENCE [LARGE SCALE GENOMIC DNA]</scope>
    <source>
        <strain evidence="2 3">YCS-5</strain>
    </source>
</reference>
<dbReference type="RefSeq" id="WP_046561166.1">
    <property type="nucleotide sequence ID" value="NZ_CP010975.1"/>
</dbReference>
<evidence type="ECO:0008006" key="4">
    <source>
        <dbReference type="Google" id="ProtNLM"/>
    </source>
</evidence>
<evidence type="ECO:0000256" key="1">
    <source>
        <dbReference type="SAM" id="SignalP"/>
    </source>
</evidence>
<gene>
    <name evidence="2" type="ORF">TQ33_1089</name>
</gene>
<dbReference type="AlphaFoldDB" id="A0A0F6TQK0"/>
<dbReference type="Gene3D" id="2.60.120.10">
    <property type="entry name" value="Jelly Rolls"/>
    <property type="match status" value="1"/>
</dbReference>
<name>A0A0F6TQK0_9GAMM</name>
<organism evidence="2 3">
    <name type="scientific">Kangiella geojedonensis</name>
    <dbReference type="NCBI Taxonomy" id="914150"/>
    <lineage>
        <taxon>Bacteria</taxon>
        <taxon>Pseudomonadati</taxon>
        <taxon>Pseudomonadota</taxon>
        <taxon>Gammaproteobacteria</taxon>
        <taxon>Kangiellales</taxon>
        <taxon>Kangiellaceae</taxon>
        <taxon>Kangiella</taxon>
    </lineage>
</organism>
<dbReference type="STRING" id="914150.TQ33_1089"/>
<proteinExistence type="predicted"/>
<dbReference type="EMBL" id="CP010975">
    <property type="protein sequence ID" value="AKE52049.1"/>
    <property type="molecule type" value="Genomic_DNA"/>
</dbReference>
<keyword evidence="1" id="KW-0732">Signal</keyword>
<dbReference type="HOGENOM" id="CLU_2044761_0_0_6"/>
<keyword evidence="3" id="KW-1185">Reference proteome</keyword>
<dbReference type="InterPro" id="IPR011051">
    <property type="entry name" value="RmlC_Cupin_sf"/>
</dbReference>
<dbReference type="Proteomes" id="UP000034071">
    <property type="component" value="Chromosome"/>
</dbReference>
<dbReference type="OrthoDB" id="5917767at2"/>